<organism evidence="3 4">
    <name type="scientific">Ephemerocybe angulata</name>
    <dbReference type="NCBI Taxonomy" id="980116"/>
    <lineage>
        <taxon>Eukaryota</taxon>
        <taxon>Fungi</taxon>
        <taxon>Dikarya</taxon>
        <taxon>Basidiomycota</taxon>
        <taxon>Agaricomycotina</taxon>
        <taxon>Agaricomycetes</taxon>
        <taxon>Agaricomycetidae</taxon>
        <taxon>Agaricales</taxon>
        <taxon>Agaricineae</taxon>
        <taxon>Psathyrellaceae</taxon>
        <taxon>Ephemerocybe</taxon>
    </lineage>
</organism>
<comment type="caution">
    <text evidence="3">The sequence shown here is derived from an EMBL/GenBank/DDBJ whole genome shotgun (WGS) entry which is preliminary data.</text>
</comment>
<gene>
    <name evidence="3" type="ORF">D9611_005227</name>
</gene>
<keyword evidence="4" id="KW-1185">Reference proteome</keyword>
<name>A0A8H5C0J8_9AGAR</name>
<dbReference type="PANTHER" id="PTHR33099">
    <property type="entry name" value="FE2OG DIOXYGENASE DOMAIN-CONTAINING PROTEIN"/>
    <property type="match status" value="1"/>
</dbReference>
<sequence>MIRLNPSYAGWVSGRKLLRLPFILRSLPGHHRRLFSGQKEAPKTTGDVDAGVSPPVDLDVVKALLHRTIGGLAYRKTSTGPDAGWLDFTGRIPKQDLEDLVQACDPATFGRGNKDVLDPSYRRAWKLDTSRFASQFDVVKSGLLEVIHDELLRYGDSSLKIDAQLYKLNVYGPGSHFKSHLDTPRSDIMFGSLVVVLPTTHVGGDLVLRYKENTAWTFESSKLVGEAEGTQGTPRLAWAAFFSDIEHEVSVVESGYRVSLTYNLNYTDNSSAPSLPASQPTAEEANLKKALRDLLASPDVLLDGGALGFGLTYKYPIPLTTEDIDFVPLARRLKGTDAVLKRICSDFNLECQVMGLYDYQDEECDVDPGAPYRVYLTPKALPIGAWDDEDIGSLLETLNDPKNFRVLDATRPLQPQIDVKSADYIEADPTTAIALLWATPSNDLVSVPTPIMAYGNQTEVDWRYANLVLVAIVPPYKDRLGHIAGNS</sequence>
<dbReference type="OrthoDB" id="27483at2759"/>
<comment type="similarity">
    <text evidence="1">Belongs to the iron/ascorbate-dependent oxidoreductase family.</text>
</comment>
<reference evidence="3 4" key="1">
    <citation type="journal article" date="2020" name="ISME J.">
        <title>Uncovering the hidden diversity of litter-decomposition mechanisms in mushroom-forming fungi.</title>
        <authorList>
            <person name="Floudas D."/>
            <person name="Bentzer J."/>
            <person name="Ahren D."/>
            <person name="Johansson T."/>
            <person name="Persson P."/>
            <person name="Tunlid A."/>
        </authorList>
    </citation>
    <scope>NUCLEOTIDE SEQUENCE [LARGE SCALE GENOMIC DNA]</scope>
    <source>
        <strain evidence="3 4">CBS 175.51</strain>
    </source>
</reference>
<accession>A0A8H5C0J8</accession>
<dbReference type="InterPro" id="IPR005123">
    <property type="entry name" value="Oxoglu/Fe-dep_dioxygenase_dom"/>
</dbReference>
<dbReference type="GO" id="GO:0016491">
    <property type="term" value="F:oxidoreductase activity"/>
    <property type="evidence" value="ECO:0007669"/>
    <property type="project" value="UniProtKB-KW"/>
</dbReference>
<keyword evidence="1" id="KW-0408">Iron</keyword>
<dbReference type="Pfam" id="PF13640">
    <property type="entry name" value="2OG-FeII_Oxy_3"/>
    <property type="match status" value="1"/>
</dbReference>
<dbReference type="GO" id="GO:0046872">
    <property type="term" value="F:metal ion binding"/>
    <property type="evidence" value="ECO:0007669"/>
    <property type="project" value="UniProtKB-KW"/>
</dbReference>
<dbReference type="Proteomes" id="UP000541558">
    <property type="component" value="Unassembled WGS sequence"/>
</dbReference>
<keyword evidence="1" id="KW-0560">Oxidoreductase</keyword>
<dbReference type="InterPro" id="IPR044862">
    <property type="entry name" value="Pro_4_hyd_alph_FE2OG_OXY"/>
</dbReference>
<dbReference type="EMBL" id="JAACJK010000110">
    <property type="protein sequence ID" value="KAF5332446.1"/>
    <property type="molecule type" value="Genomic_DNA"/>
</dbReference>
<evidence type="ECO:0000259" key="2">
    <source>
        <dbReference type="PROSITE" id="PS51471"/>
    </source>
</evidence>
<dbReference type="Gene3D" id="2.60.120.620">
    <property type="entry name" value="q2cbj1_9rhob like domain"/>
    <property type="match status" value="1"/>
</dbReference>
<feature type="domain" description="Fe2OG dioxygenase" evidence="2">
    <location>
        <begin position="160"/>
        <end position="266"/>
    </location>
</feature>
<evidence type="ECO:0000313" key="3">
    <source>
        <dbReference type="EMBL" id="KAF5332446.1"/>
    </source>
</evidence>
<dbReference type="AlphaFoldDB" id="A0A8H5C0J8"/>
<protein>
    <recommendedName>
        <fullName evidence="2">Fe2OG dioxygenase domain-containing protein</fullName>
    </recommendedName>
</protein>
<dbReference type="PANTHER" id="PTHR33099:SF14">
    <property type="entry name" value="PROLYL 4-HYDROXYLASE ALPHA SUBUNIT FE(2+) 2OG DIOXYGENASE DOMAIN-CONTAINING PROTEIN"/>
    <property type="match status" value="1"/>
</dbReference>
<evidence type="ECO:0000256" key="1">
    <source>
        <dbReference type="RuleBase" id="RU003682"/>
    </source>
</evidence>
<dbReference type="PROSITE" id="PS51471">
    <property type="entry name" value="FE2OG_OXY"/>
    <property type="match status" value="1"/>
</dbReference>
<keyword evidence="1" id="KW-0479">Metal-binding</keyword>
<evidence type="ECO:0000313" key="4">
    <source>
        <dbReference type="Proteomes" id="UP000541558"/>
    </source>
</evidence>
<proteinExistence type="inferred from homology"/>